<sequence>MNDQLTAHRDPAIDGLRAYAVVGVVLGHWLVTGLVLDAGGSLTLASPLTAMPALAPVSWVLQTLGLFFFTAGYASGRSAARHPGPGWLSRRLRRLLLPAVALLGTGAAVLLAATVAGVSDDTLSVALTLSLSPLWFLAPLLALVLLTGPLRAAVRRWGTPRCAVTATGVVGAVDLAARLLPAGSEPPPVTVLAAWAVPYLLGLAHAEGRLTGRHDAARLVAIGVAGLATVLVLRYPVSAVGVPGDGRSNLDPPSLLVVALAVTQVGLGLLARPALARLPRHPLPGRLVHEINRHAVRIYLWHQPVLVALAVLVARAGSAQPGLHNSPDGPTWLLARVGWLPVLAVTLAILVHRRRSAPAPSPGPAVEAAGG</sequence>
<evidence type="ECO:0000259" key="2">
    <source>
        <dbReference type="Pfam" id="PF01757"/>
    </source>
</evidence>
<dbReference type="Pfam" id="PF01757">
    <property type="entry name" value="Acyl_transf_3"/>
    <property type="match status" value="1"/>
</dbReference>
<feature type="transmembrane region" description="Helical" evidence="1">
    <location>
        <begin position="16"/>
        <end position="36"/>
    </location>
</feature>
<evidence type="ECO:0000313" key="4">
    <source>
        <dbReference type="Proteomes" id="UP000198707"/>
    </source>
</evidence>
<feature type="domain" description="Acyltransferase 3" evidence="2">
    <location>
        <begin position="11"/>
        <end position="349"/>
    </location>
</feature>
<feature type="transmembrane region" description="Helical" evidence="1">
    <location>
        <begin position="296"/>
        <end position="313"/>
    </location>
</feature>
<dbReference type="Proteomes" id="UP000198707">
    <property type="component" value="Unassembled WGS sequence"/>
</dbReference>
<accession>A0A1H7DFS5</accession>
<protein>
    <submittedName>
        <fullName evidence="3">Acyltransferase family protein</fullName>
    </submittedName>
</protein>
<dbReference type="PANTHER" id="PTHR36927:SF1">
    <property type="entry name" value="MDO-LIKE PROTEIN"/>
    <property type="match status" value="1"/>
</dbReference>
<organism evidence="3 4">
    <name type="scientific">Micromonospora phaseoli</name>
    <dbReference type="NCBI Taxonomy" id="1144548"/>
    <lineage>
        <taxon>Bacteria</taxon>
        <taxon>Bacillati</taxon>
        <taxon>Actinomycetota</taxon>
        <taxon>Actinomycetes</taxon>
        <taxon>Micromonosporales</taxon>
        <taxon>Micromonosporaceae</taxon>
        <taxon>Micromonospora</taxon>
    </lineage>
</organism>
<dbReference type="RefSeq" id="WP_092382462.1">
    <property type="nucleotide sequence ID" value="NZ_BOPI01000008.1"/>
</dbReference>
<feature type="transmembrane region" description="Helical" evidence="1">
    <location>
        <begin position="216"/>
        <end position="235"/>
    </location>
</feature>
<reference evidence="4" key="1">
    <citation type="submission" date="2016-10" db="EMBL/GenBank/DDBJ databases">
        <authorList>
            <person name="Varghese N."/>
            <person name="Submissions S."/>
        </authorList>
    </citation>
    <scope>NUCLEOTIDE SEQUENCE [LARGE SCALE GENOMIC DNA]</scope>
    <source>
        <strain evidence="4">CGMCC 4.7038</strain>
    </source>
</reference>
<feature type="transmembrane region" description="Helical" evidence="1">
    <location>
        <begin position="255"/>
        <end position="275"/>
    </location>
</feature>
<dbReference type="STRING" id="1144548.SAMN05443287_11211"/>
<evidence type="ECO:0000313" key="3">
    <source>
        <dbReference type="EMBL" id="SEJ97095.1"/>
    </source>
</evidence>
<keyword evidence="3" id="KW-0012">Acyltransferase</keyword>
<evidence type="ECO:0000256" key="1">
    <source>
        <dbReference type="SAM" id="Phobius"/>
    </source>
</evidence>
<keyword evidence="4" id="KW-1185">Reference proteome</keyword>
<keyword evidence="1" id="KW-0812">Transmembrane</keyword>
<keyword evidence="1" id="KW-1133">Transmembrane helix</keyword>
<dbReference type="InterPro" id="IPR050623">
    <property type="entry name" value="Glucan_succinyl_AcylTrfase"/>
</dbReference>
<dbReference type="GO" id="GO:0016747">
    <property type="term" value="F:acyltransferase activity, transferring groups other than amino-acyl groups"/>
    <property type="evidence" value="ECO:0007669"/>
    <property type="project" value="InterPro"/>
</dbReference>
<keyword evidence="3" id="KW-0808">Transferase</keyword>
<proteinExistence type="predicted"/>
<dbReference type="AlphaFoldDB" id="A0A1H7DFS5"/>
<dbReference type="PANTHER" id="PTHR36927">
    <property type="entry name" value="BLR4337 PROTEIN"/>
    <property type="match status" value="1"/>
</dbReference>
<feature type="transmembrane region" description="Helical" evidence="1">
    <location>
        <begin position="56"/>
        <end position="74"/>
    </location>
</feature>
<keyword evidence="1" id="KW-0472">Membrane</keyword>
<name>A0A1H7DFS5_9ACTN</name>
<dbReference type="EMBL" id="FNYV01000012">
    <property type="protein sequence ID" value="SEJ97095.1"/>
    <property type="molecule type" value="Genomic_DNA"/>
</dbReference>
<feature type="transmembrane region" description="Helical" evidence="1">
    <location>
        <begin position="125"/>
        <end position="150"/>
    </location>
</feature>
<dbReference type="InterPro" id="IPR002656">
    <property type="entry name" value="Acyl_transf_3_dom"/>
</dbReference>
<gene>
    <name evidence="3" type="ORF">SAMN05443287_11211</name>
</gene>
<dbReference type="OrthoDB" id="8206682at2"/>
<feature type="transmembrane region" description="Helical" evidence="1">
    <location>
        <begin position="333"/>
        <end position="351"/>
    </location>
</feature>
<feature type="transmembrane region" description="Helical" evidence="1">
    <location>
        <begin position="95"/>
        <end position="119"/>
    </location>
</feature>